<accession>A0AAD9WEE8</accession>
<feature type="signal peptide" evidence="2">
    <location>
        <begin position="1"/>
        <end position="18"/>
    </location>
</feature>
<reference evidence="3" key="1">
    <citation type="submission" date="2023-06" db="EMBL/GenBank/DDBJ databases">
        <title>Draft genome of Marssonina rosae.</title>
        <authorList>
            <person name="Cheng Q."/>
        </authorList>
    </citation>
    <scope>NUCLEOTIDE SEQUENCE</scope>
    <source>
        <strain evidence="3">R4</strain>
    </source>
</reference>
<evidence type="ECO:0000313" key="4">
    <source>
        <dbReference type="Proteomes" id="UP001285354"/>
    </source>
</evidence>
<comment type="caution">
    <text evidence="3">The sequence shown here is derived from an EMBL/GenBank/DDBJ whole genome shotgun (WGS) entry which is preliminary data.</text>
</comment>
<feature type="region of interest" description="Disordered" evidence="1">
    <location>
        <begin position="264"/>
        <end position="285"/>
    </location>
</feature>
<dbReference type="Proteomes" id="UP001285354">
    <property type="component" value="Unassembled WGS sequence"/>
</dbReference>
<organism evidence="3 4">
    <name type="scientific">Diplocarpon rosae</name>
    <dbReference type="NCBI Taxonomy" id="946125"/>
    <lineage>
        <taxon>Eukaryota</taxon>
        <taxon>Fungi</taxon>
        <taxon>Dikarya</taxon>
        <taxon>Ascomycota</taxon>
        <taxon>Pezizomycotina</taxon>
        <taxon>Leotiomycetes</taxon>
        <taxon>Helotiales</taxon>
        <taxon>Drepanopezizaceae</taxon>
        <taxon>Diplocarpon</taxon>
    </lineage>
</organism>
<evidence type="ECO:0000313" key="3">
    <source>
        <dbReference type="EMBL" id="KAK2628305.1"/>
    </source>
</evidence>
<gene>
    <name evidence="3" type="ORF">QTJ16_002951</name>
</gene>
<sequence length="300" mass="31169">MKLTSAICALIFAASVTASALPAAAAEARCGHPGQPCGKAKRVALPEPEARCGHPGQPCGKAKREAAPRCGHPGQPCGKVKRAAEAFAEALAEPEVSSISLPPVTSSCSNTHDAIQAEASADWTTLDARCNLVGGACYEAKRLTRDLAAIVASTQDDADDYYDSLDIEDEDTSEKVRRDAEARCGHPGQPCGKAKREPEARCGHPGQPCGKAKREAEARCGHPGQPCGKAKREADPEAEARCGHPGQPCGKLRRAAEAIAEAVAEAEPEARCGHPGQPCGKAKRDAHALAHASDVALSQL</sequence>
<name>A0AAD9WEE8_9HELO</name>
<protein>
    <submittedName>
        <fullName evidence="3">Uncharacterized protein</fullName>
    </submittedName>
</protein>
<feature type="chain" id="PRO_5042098313" evidence="2">
    <location>
        <begin position="19"/>
        <end position="300"/>
    </location>
</feature>
<dbReference type="AlphaFoldDB" id="A0AAD9WEE8"/>
<keyword evidence="4" id="KW-1185">Reference proteome</keyword>
<dbReference type="EMBL" id="JAUBYV010000003">
    <property type="protein sequence ID" value="KAK2628305.1"/>
    <property type="molecule type" value="Genomic_DNA"/>
</dbReference>
<evidence type="ECO:0000256" key="1">
    <source>
        <dbReference type="SAM" id="MobiDB-lite"/>
    </source>
</evidence>
<evidence type="ECO:0000256" key="2">
    <source>
        <dbReference type="SAM" id="SignalP"/>
    </source>
</evidence>
<proteinExistence type="predicted"/>
<keyword evidence="2" id="KW-0732">Signal</keyword>